<keyword evidence="4" id="KW-0808">Transferase</keyword>
<evidence type="ECO:0000256" key="9">
    <source>
        <dbReference type="ARBA" id="ARBA00022989"/>
    </source>
</evidence>
<dbReference type="PANTHER" id="PTHR32309:SF13">
    <property type="entry name" value="FERRIC ENTEROBACTIN TRANSPORT PROTEIN FEPE"/>
    <property type="match status" value="1"/>
</dbReference>
<dbReference type="FunFam" id="3.40.50.300:FF:000527">
    <property type="entry name" value="Tyrosine-protein kinase etk"/>
    <property type="match status" value="1"/>
</dbReference>
<evidence type="ECO:0000313" key="18">
    <source>
        <dbReference type="Proteomes" id="UP000243232"/>
    </source>
</evidence>
<evidence type="ECO:0000259" key="15">
    <source>
        <dbReference type="Pfam" id="PF02706"/>
    </source>
</evidence>
<keyword evidence="18" id="KW-1185">Reference proteome</keyword>
<protein>
    <submittedName>
        <fullName evidence="17">Capsular exopolysaccharide family</fullName>
    </submittedName>
</protein>
<dbReference type="InterPro" id="IPR005702">
    <property type="entry name" value="Wzc-like_C"/>
</dbReference>
<keyword evidence="11" id="KW-0829">Tyrosine-protein kinase</keyword>
<evidence type="ECO:0000256" key="6">
    <source>
        <dbReference type="ARBA" id="ARBA00022741"/>
    </source>
</evidence>
<feature type="compositionally biased region" description="Polar residues" evidence="13">
    <location>
        <begin position="1"/>
        <end position="15"/>
    </location>
</feature>
<evidence type="ECO:0000313" key="17">
    <source>
        <dbReference type="EMBL" id="SDT95523.1"/>
    </source>
</evidence>
<evidence type="ECO:0000256" key="7">
    <source>
        <dbReference type="ARBA" id="ARBA00022777"/>
    </source>
</evidence>
<comment type="similarity">
    <text evidence="2">Belongs to the etk/wzc family.</text>
</comment>
<dbReference type="Pfam" id="PF13807">
    <property type="entry name" value="GNVR"/>
    <property type="match status" value="1"/>
</dbReference>
<dbReference type="Gene3D" id="3.40.50.300">
    <property type="entry name" value="P-loop containing nucleotide triphosphate hydrolases"/>
    <property type="match status" value="1"/>
</dbReference>
<evidence type="ECO:0000256" key="12">
    <source>
        <dbReference type="ARBA" id="ARBA00053015"/>
    </source>
</evidence>
<comment type="catalytic activity">
    <reaction evidence="12">
        <text>L-tyrosyl-[protein] + ATP = O-phospho-L-tyrosyl-[protein] + ADP + H(+)</text>
        <dbReference type="Rhea" id="RHEA:10596"/>
        <dbReference type="Rhea" id="RHEA-COMP:10136"/>
        <dbReference type="Rhea" id="RHEA-COMP:20101"/>
        <dbReference type="ChEBI" id="CHEBI:15378"/>
        <dbReference type="ChEBI" id="CHEBI:30616"/>
        <dbReference type="ChEBI" id="CHEBI:46858"/>
        <dbReference type="ChEBI" id="CHEBI:61978"/>
        <dbReference type="ChEBI" id="CHEBI:456216"/>
    </reaction>
</comment>
<dbReference type="Pfam" id="PF02706">
    <property type="entry name" value="Wzz"/>
    <property type="match status" value="1"/>
</dbReference>
<keyword evidence="9 14" id="KW-1133">Transmembrane helix</keyword>
<evidence type="ECO:0000256" key="14">
    <source>
        <dbReference type="SAM" id="Phobius"/>
    </source>
</evidence>
<comment type="subcellular location">
    <subcellularLocation>
        <location evidence="1">Cell membrane</location>
        <topology evidence="1">Multi-pass membrane protein</topology>
    </subcellularLocation>
</comment>
<accession>A0A1H2EKN4</accession>
<evidence type="ECO:0000256" key="10">
    <source>
        <dbReference type="ARBA" id="ARBA00023136"/>
    </source>
</evidence>
<gene>
    <name evidence="17" type="ORF">SAMN05216296_0863</name>
</gene>
<keyword evidence="8" id="KW-0067">ATP-binding</keyword>
<dbReference type="InterPro" id="IPR050445">
    <property type="entry name" value="Bact_polysacc_biosynth/exp"/>
</dbReference>
<dbReference type="OrthoDB" id="9775724at2"/>
<feature type="region of interest" description="Disordered" evidence="13">
    <location>
        <begin position="1"/>
        <end position="20"/>
    </location>
</feature>
<dbReference type="GO" id="GO:0005524">
    <property type="term" value="F:ATP binding"/>
    <property type="evidence" value="ECO:0007669"/>
    <property type="project" value="UniProtKB-KW"/>
</dbReference>
<dbReference type="STRING" id="364197.SAMN05216296_0863"/>
<evidence type="ECO:0000256" key="13">
    <source>
        <dbReference type="SAM" id="MobiDB-lite"/>
    </source>
</evidence>
<evidence type="ECO:0000256" key="11">
    <source>
        <dbReference type="ARBA" id="ARBA00023137"/>
    </source>
</evidence>
<dbReference type="InterPro" id="IPR003856">
    <property type="entry name" value="LPS_length_determ_N"/>
</dbReference>
<dbReference type="InterPro" id="IPR033756">
    <property type="entry name" value="YlxH/NBP35"/>
</dbReference>
<reference evidence="18" key="1">
    <citation type="submission" date="2016-10" db="EMBL/GenBank/DDBJ databases">
        <authorList>
            <person name="Varghese N."/>
            <person name="Submissions S."/>
        </authorList>
    </citation>
    <scope>NUCLEOTIDE SEQUENCE [LARGE SCALE GENOMIC DNA]</scope>
    <source>
        <strain evidence="18">DSM 17875</strain>
    </source>
</reference>
<dbReference type="GO" id="GO:0004713">
    <property type="term" value="F:protein tyrosine kinase activity"/>
    <property type="evidence" value="ECO:0007669"/>
    <property type="project" value="UniProtKB-KW"/>
</dbReference>
<dbReference type="RefSeq" id="WP_090193253.1">
    <property type="nucleotide sequence ID" value="NZ_LT629785.1"/>
</dbReference>
<organism evidence="17 18">
    <name type="scientific">Pseudomonas pohangensis</name>
    <dbReference type="NCBI Taxonomy" id="364197"/>
    <lineage>
        <taxon>Bacteria</taxon>
        <taxon>Pseudomonadati</taxon>
        <taxon>Pseudomonadota</taxon>
        <taxon>Gammaproteobacteria</taxon>
        <taxon>Pseudomonadales</taxon>
        <taxon>Pseudomonadaceae</taxon>
        <taxon>Pseudomonas</taxon>
    </lineage>
</organism>
<dbReference type="EMBL" id="LT629785">
    <property type="protein sequence ID" value="SDT95523.1"/>
    <property type="molecule type" value="Genomic_DNA"/>
</dbReference>
<dbReference type="GO" id="GO:0042802">
    <property type="term" value="F:identical protein binding"/>
    <property type="evidence" value="ECO:0007669"/>
    <property type="project" value="UniProtKB-ARBA"/>
</dbReference>
<keyword evidence="5 14" id="KW-0812">Transmembrane</keyword>
<sequence length="750" mass="82131">MESNSQIIERNPTAQRQDEEGGEIDPLKLALVVWQRKWSILALVLVVGMLASLWANSLTPIYRAESTMLFERKTPPVMSLEMMYGFDSFGFEFLETQIELLKSRALAERVVRDLNLTSHPAFDPAQQPKQEPSLFSLSGLRQRFAANEVVPVTLPEDLQTEQAASAAQVFDAATSAVMGSTSVEKLGDSMLVQIQVTMADPQLAASIANALGSSFIESQLEANMDMSMSATSWMNSRLEDLRDKLKVAETNLQAYRESEGLVDVNGVGTISAAELSGTGDRMIEARSQRAEAESQYRQVQGMQGNWERLSSVPAVLGNPLIQSFKGDEAKARARVQELSRRYGPKHPSMLAAQSDLNAASASLRAQVEQVVAGIERNYQLAVANENSLKSSFEANKEQMQDISRKEFKLRALQREVDANRTLYETFMNRLKETSATADLDQSNVRVIDKAITPGGPIAPQKSRIVLIAVALAALFGVGLTLLLDFLSNTFRGTDDVESRLNLPVLGILPLLKNKQRTELIGMFKSDKDKSFSESVRTIRTGVVLSGVDHPHKVLVITSSIPGEGKSTVASNLAFALGQMEKVLLIDADLRRPSLARSFKFPVGTPGLANLIAHTANLEECIKTVDGIDVMCAGTVPPNPLELLSSPRFAKAIEALKARYERIIIDSPPTQAVSDAMVLAKQADGLIYVIKSDSTHIPLVEKGVGQLLQKNVPIKGVVLNQVDIKKAQKYGYSYGGYYDYYGYNEGKKSKA</sequence>
<feature type="transmembrane region" description="Helical" evidence="14">
    <location>
        <begin position="464"/>
        <end position="483"/>
    </location>
</feature>
<proteinExistence type="inferred from homology"/>
<keyword evidence="3" id="KW-1003">Cell membrane</keyword>
<evidence type="ECO:0000256" key="2">
    <source>
        <dbReference type="ARBA" id="ARBA00008883"/>
    </source>
</evidence>
<evidence type="ECO:0000256" key="4">
    <source>
        <dbReference type="ARBA" id="ARBA00022679"/>
    </source>
</evidence>
<dbReference type="SUPFAM" id="SSF52540">
    <property type="entry name" value="P-loop containing nucleoside triphosphate hydrolases"/>
    <property type="match status" value="1"/>
</dbReference>
<name>A0A1H2EKN4_9PSED</name>
<dbReference type="Proteomes" id="UP000243232">
    <property type="component" value="Chromosome I"/>
</dbReference>
<feature type="domain" description="Polysaccharide chain length determinant N-terminal" evidence="15">
    <location>
        <begin position="23"/>
        <end position="114"/>
    </location>
</feature>
<keyword evidence="7" id="KW-0418">Kinase</keyword>
<feature type="transmembrane region" description="Helical" evidence="14">
    <location>
        <begin position="38"/>
        <end position="62"/>
    </location>
</feature>
<keyword evidence="6" id="KW-0547">Nucleotide-binding</keyword>
<feature type="domain" description="Tyrosine-protein kinase G-rich" evidence="16">
    <location>
        <begin position="411"/>
        <end position="482"/>
    </location>
</feature>
<evidence type="ECO:0000256" key="8">
    <source>
        <dbReference type="ARBA" id="ARBA00022840"/>
    </source>
</evidence>
<dbReference type="Pfam" id="PF10609">
    <property type="entry name" value="ParA"/>
    <property type="match status" value="1"/>
</dbReference>
<evidence type="ECO:0000256" key="3">
    <source>
        <dbReference type="ARBA" id="ARBA00022475"/>
    </source>
</evidence>
<evidence type="ECO:0000259" key="16">
    <source>
        <dbReference type="Pfam" id="PF13807"/>
    </source>
</evidence>
<dbReference type="AlphaFoldDB" id="A0A1H2EKN4"/>
<dbReference type="GO" id="GO:0005886">
    <property type="term" value="C:plasma membrane"/>
    <property type="evidence" value="ECO:0007669"/>
    <property type="project" value="UniProtKB-SubCell"/>
</dbReference>
<dbReference type="CDD" id="cd05387">
    <property type="entry name" value="BY-kinase"/>
    <property type="match status" value="1"/>
</dbReference>
<dbReference type="NCBIfam" id="TIGR01007">
    <property type="entry name" value="eps_fam"/>
    <property type="match status" value="1"/>
</dbReference>
<evidence type="ECO:0000256" key="5">
    <source>
        <dbReference type="ARBA" id="ARBA00022692"/>
    </source>
</evidence>
<dbReference type="InterPro" id="IPR027417">
    <property type="entry name" value="P-loop_NTPase"/>
</dbReference>
<dbReference type="InterPro" id="IPR032807">
    <property type="entry name" value="GNVR"/>
</dbReference>
<keyword evidence="10 14" id="KW-0472">Membrane</keyword>
<dbReference type="PANTHER" id="PTHR32309">
    <property type="entry name" value="TYROSINE-PROTEIN KINASE"/>
    <property type="match status" value="1"/>
</dbReference>
<evidence type="ECO:0000256" key="1">
    <source>
        <dbReference type="ARBA" id="ARBA00004651"/>
    </source>
</evidence>